<organism evidence="1 2">
    <name type="scientific">Nocardiopsis kunsanensis</name>
    <dbReference type="NCBI Taxonomy" id="141693"/>
    <lineage>
        <taxon>Bacteria</taxon>
        <taxon>Bacillati</taxon>
        <taxon>Actinomycetota</taxon>
        <taxon>Actinomycetes</taxon>
        <taxon>Streptosporangiales</taxon>
        <taxon>Nocardiopsidaceae</taxon>
        <taxon>Nocardiopsis</taxon>
    </lineage>
</organism>
<name>A0A918XB24_9ACTN</name>
<dbReference type="Proteomes" id="UP000654947">
    <property type="component" value="Unassembled WGS sequence"/>
</dbReference>
<reference evidence="1 2" key="1">
    <citation type="journal article" date="2014" name="Int. J. Syst. Evol. Microbiol.">
        <title>Complete genome sequence of Corynebacterium casei LMG S-19264T (=DSM 44701T), isolated from a smear-ripened cheese.</title>
        <authorList>
            <consortium name="US DOE Joint Genome Institute (JGI-PGF)"/>
            <person name="Walter F."/>
            <person name="Albersmeier A."/>
            <person name="Kalinowski J."/>
            <person name="Ruckert C."/>
        </authorList>
    </citation>
    <scope>NUCLEOTIDE SEQUENCE [LARGE SCALE GENOMIC DNA]</scope>
    <source>
        <strain evidence="1 2">KCTC 19473</strain>
    </source>
</reference>
<comment type="caution">
    <text evidence="1">The sequence shown here is derived from an EMBL/GenBank/DDBJ whole genome shotgun (WGS) entry which is preliminary data.</text>
</comment>
<protein>
    <recommendedName>
        <fullName evidence="3">Adhesin domain-containing protein</fullName>
    </recommendedName>
</protein>
<evidence type="ECO:0008006" key="3">
    <source>
        <dbReference type="Google" id="ProtNLM"/>
    </source>
</evidence>
<sequence length="249" mass="25700">MKTFTTHTEYLDLLEIRAANLEVAVETHENLTEAVIELTGPEETVNKATVERTAIRWVLTLPEPEPTVVSGNGNVGIVAGNIVGGSVTISSGDLVVGGGRVTNTAISPGTGDPVQATIRVPAGTDLTVPGLARGSVTASGTYGVVKVSSTDAEIDIGHAREIEVEASNGDVAIGSASELIDVSTTNGDIATGSAPRLWATSTNGDVWVLAYGDHRIRAHTTNGDIDIARNGHVGAQISTSATNGRDRVR</sequence>
<evidence type="ECO:0000313" key="1">
    <source>
        <dbReference type="EMBL" id="GHD23406.1"/>
    </source>
</evidence>
<evidence type="ECO:0000313" key="2">
    <source>
        <dbReference type="Proteomes" id="UP000654947"/>
    </source>
</evidence>
<dbReference type="RefSeq" id="WP_193517762.1">
    <property type="nucleotide sequence ID" value="NZ_BMXL01000007.1"/>
</dbReference>
<gene>
    <name evidence="1" type="ORF">GCM10007147_18610</name>
</gene>
<proteinExistence type="predicted"/>
<dbReference type="AlphaFoldDB" id="A0A918XB24"/>
<keyword evidence="2" id="KW-1185">Reference proteome</keyword>
<accession>A0A918XB24</accession>
<dbReference type="EMBL" id="BMXL01000007">
    <property type="protein sequence ID" value="GHD23406.1"/>
    <property type="molecule type" value="Genomic_DNA"/>
</dbReference>